<dbReference type="EMBL" id="CAJVCH010494955">
    <property type="protein sequence ID" value="CAG7820937.1"/>
    <property type="molecule type" value="Genomic_DNA"/>
</dbReference>
<name>A0A8J2KW45_9HEXA</name>
<dbReference type="OrthoDB" id="6718630at2759"/>
<keyword evidence="3" id="KW-0067">ATP-binding</keyword>
<protein>
    <submittedName>
        <fullName evidence="5">Uncharacterized protein</fullName>
    </submittedName>
</protein>
<dbReference type="PANTHER" id="PTHR19375">
    <property type="entry name" value="HEAT SHOCK PROTEIN 70KDA"/>
    <property type="match status" value="1"/>
</dbReference>
<keyword evidence="2" id="KW-0547">Nucleotide-binding</keyword>
<dbReference type="AlphaFoldDB" id="A0A8J2KW45"/>
<proteinExistence type="inferred from homology"/>
<keyword evidence="6" id="KW-1185">Reference proteome</keyword>
<dbReference type="InterPro" id="IPR013126">
    <property type="entry name" value="Hsp_70_fam"/>
</dbReference>
<evidence type="ECO:0000256" key="1">
    <source>
        <dbReference type="ARBA" id="ARBA00007381"/>
    </source>
</evidence>
<evidence type="ECO:0000256" key="3">
    <source>
        <dbReference type="ARBA" id="ARBA00022840"/>
    </source>
</evidence>
<accession>A0A8J2KW45</accession>
<gene>
    <name evidence="5" type="ORF">AFUS01_LOCUS31305</name>
</gene>
<comment type="similarity">
    <text evidence="1">Belongs to the heat shock protein 70 family.</text>
</comment>
<dbReference type="FunFam" id="3.30.420.40:FF:000028">
    <property type="entry name" value="heat shock 70 kDa protein-like"/>
    <property type="match status" value="1"/>
</dbReference>
<dbReference type="Pfam" id="PF00012">
    <property type="entry name" value="HSP70"/>
    <property type="match status" value="2"/>
</dbReference>
<dbReference type="GO" id="GO:0140662">
    <property type="term" value="F:ATP-dependent protein folding chaperone"/>
    <property type="evidence" value="ECO:0007669"/>
    <property type="project" value="InterPro"/>
</dbReference>
<dbReference type="GO" id="GO:0005524">
    <property type="term" value="F:ATP binding"/>
    <property type="evidence" value="ECO:0007669"/>
    <property type="project" value="UniProtKB-KW"/>
</dbReference>
<dbReference type="Proteomes" id="UP000708208">
    <property type="component" value="Unassembled WGS sequence"/>
</dbReference>
<organism evidence="5 6">
    <name type="scientific">Allacma fusca</name>
    <dbReference type="NCBI Taxonomy" id="39272"/>
    <lineage>
        <taxon>Eukaryota</taxon>
        <taxon>Metazoa</taxon>
        <taxon>Ecdysozoa</taxon>
        <taxon>Arthropoda</taxon>
        <taxon>Hexapoda</taxon>
        <taxon>Collembola</taxon>
        <taxon>Symphypleona</taxon>
        <taxon>Sminthuridae</taxon>
        <taxon>Allacma</taxon>
    </lineage>
</organism>
<reference evidence="5" key="1">
    <citation type="submission" date="2021-06" db="EMBL/GenBank/DDBJ databases">
        <authorList>
            <person name="Hodson N. C."/>
            <person name="Mongue J. A."/>
            <person name="Jaron S. K."/>
        </authorList>
    </citation>
    <scope>NUCLEOTIDE SEQUENCE</scope>
</reference>
<evidence type="ECO:0000256" key="4">
    <source>
        <dbReference type="SAM" id="Coils"/>
    </source>
</evidence>
<feature type="coiled-coil region" evidence="4">
    <location>
        <begin position="45"/>
        <end position="72"/>
    </location>
</feature>
<comment type="caution">
    <text evidence="5">The sequence shown here is derived from an EMBL/GenBank/DDBJ whole genome shotgun (WGS) entry which is preliminary data.</text>
</comment>
<keyword evidence="4" id="KW-0175">Coiled coil</keyword>
<evidence type="ECO:0000313" key="6">
    <source>
        <dbReference type="Proteomes" id="UP000708208"/>
    </source>
</evidence>
<sequence>MVGRQYFDPHVQTDRKTWPFKIEWDKNWRPLIVVKDERFSPEEITAEVLKHMKKLEKELEKAENHLKHSVTKAVITVPTHFNNRQREATRHSALLAGLEILKIMNKPSAAAMAYSLHWKNAEKAILVFNFGRRTFDVTILKTKFGSANSTNCQDSRSSFRMAAKAGKSQIHYGESRLQIFQTGGDTHLGGENCNNSMVMHCEEKFKQKYGIQLFKIDNRASAVLES</sequence>
<evidence type="ECO:0000313" key="5">
    <source>
        <dbReference type="EMBL" id="CAG7820937.1"/>
    </source>
</evidence>
<evidence type="ECO:0000256" key="2">
    <source>
        <dbReference type="ARBA" id="ARBA00022741"/>
    </source>
</evidence>